<organism evidence="1 2">
    <name type="scientific">Spongiibacter thalassae</name>
    <dbReference type="NCBI Taxonomy" id="2721624"/>
    <lineage>
        <taxon>Bacteria</taxon>
        <taxon>Pseudomonadati</taxon>
        <taxon>Pseudomonadota</taxon>
        <taxon>Gammaproteobacteria</taxon>
        <taxon>Cellvibrionales</taxon>
        <taxon>Spongiibacteraceae</taxon>
        <taxon>Spongiibacter</taxon>
    </lineage>
</organism>
<gene>
    <name evidence="1" type="ORF">HCU74_02295</name>
</gene>
<dbReference type="EMBL" id="JAAWWK010000001">
    <property type="protein sequence ID" value="NKI16242.1"/>
    <property type="molecule type" value="Genomic_DNA"/>
</dbReference>
<name>A0ABX1GCW4_9GAMM</name>
<reference evidence="1 2" key="1">
    <citation type="submission" date="2020-04" db="EMBL/GenBank/DDBJ databases">
        <authorList>
            <person name="Yoon J."/>
        </authorList>
    </citation>
    <scope>NUCLEOTIDE SEQUENCE [LARGE SCALE GENOMIC DNA]</scope>
    <source>
        <strain evidence="1 2">KMU-166</strain>
    </source>
</reference>
<evidence type="ECO:0000313" key="1">
    <source>
        <dbReference type="EMBL" id="NKI16242.1"/>
    </source>
</evidence>
<evidence type="ECO:0008006" key="3">
    <source>
        <dbReference type="Google" id="ProtNLM"/>
    </source>
</evidence>
<dbReference type="Proteomes" id="UP000765845">
    <property type="component" value="Unassembled WGS sequence"/>
</dbReference>
<sequence>MPKYKRIFDAPPEVINRYYRRKWTRKYWPSVEAATLRYSRIALTFRERKKNKVLKATLETFKREAERANSKGNECTQALMNMGLFYLLAENDIQAVKIDALTHPDEWKRKLSLRIILLTIYEWDMGKVAGKNLKALLSRSSVPEEVQNELFESLRTLKKAQRKAAKILHQPRNSVIAHRDPNALAQVETIESLNAKEVFGAAEDFYASSDRFMGAFSKVLLQAGSLHGLLAFILNKKKA</sequence>
<dbReference type="RefSeq" id="WP_168448771.1">
    <property type="nucleotide sequence ID" value="NZ_JAAWWK010000001.1"/>
</dbReference>
<evidence type="ECO:0000313" key="2">
    <source>
        <dbReference type="Proteomes" id="UP000765845"/>
    </source>
</evidence>
<proteinExistence type="predicted"/>
<comment type="caution">
    <text evidence="1">The sequence shown here is derived from an EMBL/GenBank/DDBJ whole genome shotgun (WGS) entry which is preliminary data.</text>
</comment>
<keyword evidence="2" id="KW-1185">Reference proteome</keyword>
<accession>A0ABX1GCW4</accession>
<protein>
    <recommendedName>
        <fullName evidence="3">HEPN AbiU2-like domain-containing protein</fullName>
    </recommendedName>
</protein>